<evidence type="ECO:0000313" key="2">
    <source>
        <dbReference type="EMBL" id="VDI29247.1"/>
    </source>
</evidence>
<gene>
    <name evidence="2" type="ORF">MGAL_10B057319</name>
</gene>
<evidence type="ECO:0000313" key="3">
    <source>
        <dbReference type="Proteomes" id="UP000596742"/>
    </source>
</evidence>
<comment type="caution">
    <text evidence="2">The sequence shown here is derived from an EMBL/GenBank/DDBJ whole genome shotgun (WGS) entry which is preliminary data.</text>
</comment>
<reference evidence="2" key="1">
    <citation type="submission" date="2018-11" db="EMBL/GenBank/DDBJ databases">
        <authorList>
            <person name="Alioto T."/>
            <person name="Alioto T."/>
        </authorList>
    </citation>
    <scope>NUCLEOTIDE SEQUENCE</scope>
</reference>
<proteinExistence type="predicted"/>
<dbReference type="InterPro" id="IPR036691">
    <property type="entry name" value="Endo/exonu/phosph_ase_sf"/>
</dbReference>
<dbReference type="SUPFAM" id="SSF56219">
    <property type="entry name" value="DNase I-like"/>
    <property type="match status" value="1"/>
</dbReference>
<dbReference type="GO" id="GO:0003824">
    <property type="term" value="F:catalytic activity"/>
    <property type="evidence" value="ECO:0007669"/>
    <property type="project" value="InterPro"/>
</dbReference>
<protein>
    <recommendedName>
        <fullName evidence="1">Endonuclease/exonuclease/phosphatase domain-containing protein</fullName>
    </recommendedName>
</protein>
<dbReference type="EMBL" id="UYJE01004577">
    <property type="protein sequence ID" value="VDI29247.1"/>
    <property type="molecule type" value="Genomic_DNA"/>
</dbReference>
<name>A0A8B6E6D9_MYTGA</name>
<organism evidence="2 3">
    <name type="scientific">Mytilus galloprovincialis</name>
    <name type="common">Mediterranean mussel</name>
    <dbReference type="NCBI Taxonomy" id="29158"/>
    <lineage>
        <taxon>Eukaryota</taxon>
        <taxon>Metazoa</taxon>
        <taxon>Spiralia</taxon>
        <taxon>Lophotrochozoa</taxon>
        <taxon>Mollusca</taxon>
        <taxon>Bivalvia</taxon>
        <taxon>Autobranchia</taxon>
        <taxon>Pteriomorphia</taxon>
        <taxon>Mytilida</taxon>
        <taxon>Mytiloidea</taxon>
        <taxon>Mytilidae</taxon>
        <taxon>Mytilinae</taxon>
        <taxon>Mytilus</taxon>
    </lineage>
</organism>
<dbReference type="Pfam" id="PF03372">
    <property type="entry name" value="Exo_endo_phos"/>
    <property type="match status" value="1"/>
</dbReference>
<dbReference type="AlphaFoldDB" id="A0A8B6E6D9"/>
<evidence type="ECO:0000259" key="1">
    <source>
        <dbReference type="Pfam" id="PF03372"/>
    </source>
</evidence>
<feature type="domain" description="Endonuclease/exonuclease/phosphatase" evidence="1">
    <location>
        <begin position="68"/>
        <end position="211"/>
    </location>
</feature>
<dbReference type="Proteomes" id="UP000596742">
    <property type="component" value="Unassembled WGS sequence"/>
</dbReference>
<accession>A0A8B6E6D9</accession>
<dbReference type="InterPro" id="IPR005135">
    <property type="entry name" value="Endo/exonuclease/phosphatase"/>
</dbReference>
<keyword evidence="3" id="KW-1185">Reference proteome</keyword>
<dbReference type="OrthoDB" id="10074019at2759"/>
<dbReference type="Gene3D" id="3.60.10.10">
    <property type="entry name" value="Endonuclease/exonuclease/phosphatase"/>
    <property type="match status" value="1"/>
</dbReference>
<sequence length="269" mass="31282">MSLPSQGLYKHVTSFQRTIQECHLLPKDCTRVSPPSQGLYKSVTSFPMTIQECHLLPNDNIRVSPPSQGPYKSVTSFQQLQQKQDIFCLQETHCDLDNCLKLPNFQRPVHLIRPRTKPSGKRHGGLSVYILNTIRPGVKFLEHATNDFIWLKLDRTFFRFQEDLYICFVYNPPENSSYYRKLNYNILEMIENDIVKYSQSGKIMIAGDLNARTACEIDHIQMDSDKHIPLFDNYKCDSSLIQRKSKDSSINTRGRQLLSYMYIFIIAYP</sequence>